<comment type="caution">
    <text evidence="2">The sequence shown here is derived from an EMBL/GenBank/DDBJ whole genome shotgun (WGS) entry which is preliminary data.</text>
</comment>
<feature type="domain" description="Schlafen AlbA-2" evidence="1">
    <location>
        <begin position="30"/>
        <end position="158"/>
    </location>
</feature>
<dbReference type="Gene3D" id="3.30.950.30">
    <property type="entry name" value="Schlafen, AAA domain"/>
    <property type="match status" value="1"/>
</dbReference>
<dbReference type="AlphaFoldDB" id="A0A327PA50"/>
<proteinExistence type="predicted"/>
<keyword evidence="2" id="KW-0238">DNA-binding</keyword>
<dbReference type="RefSeq" id="WP_111612614.1">
    <property type="nucleotide sequence ID" value="NZ_QLLK01000010.1"/>
</dbReference>
<dbReference type="InterPro" id="IPR038461">
    <property type="entry name" value="Schlafen_AlbA_2_dom_sf"/>
</dbReference>
<evidence type="ECO:0000313" key="3">
    <source>
        <dbReference type="Proteomes" id="UP000249610"/>
    </source>
</evidence>
<dbReference type="OrthoDB" id="1158700at2"/>
<evidence type="ECO:0000313" key="2">
    <source>
        <dbReference type="EMBL" id="RAI86726.1"/>
    </source>
</evidence>
<dbReference type="EMBL" id="QLLK01000010">
    <property type="protein sequence ID" value="RAI86726.1"/>
    <property type="molecule type" value="Genomic_DNA"/>
</dbReference>
<organism evidence="2 3">
    <name type="scientific">Algoriphagus yeomjeoni</name>
    <dbReference type="NCBI Taxonomy" id="291403"/>
    <lineage>
        <taxon>Bacteria</taxon>
        <taxon>Pseudomonadati</taxon>
        <taxon>Bacteroidota</taxon>
        <taxon>Cytophagia</taxon>
        <taxon>Cytophagales</taxon>
        <taxon>Cyclobacteriaceae</taxon>
        <taxon>Algoriphagus</taxon>
    </lineage>
</organism>
<name>A0A327PA50_9BACT</name>
<sequence length="340" mass="38878">MNYSQIYFQKDLDVLTAEDLIYFFSTPQKETQFLEFKSSRERNPNKVFSNTLKPGICSFLNSEGGILIYGAPKENKKNPDNPFQGEIEPYENGFLGEHDTIIRKISGGIVPMPVGVRLKEVEFPDGFVGVFEIQQSQTKPHQTDNVYQIRIDGQKTPAPHYLIEAMMKRITFPDIKAYLKIDSAIHQKENTFIFFNVYLINFSPFQNGKKIRIRIGVAGSVFLLKAPEFDIKKRRKSLDFEEFQTVTLGEPIQISHQMITSLRALQEEPKIEIIITFHGENIPARLTSYILDASNLMNAESLSQKSSLKLEVNNMFFSDYQNSIGVSHEEALKKSLGIDF</sequence>
<evidence type="ECO:0000259" key="1">
    <source>
        <dbReference type="Pfam" id="PF04326"/>
    </source>
</evidence>
<protein>
    <submittedName>
        <fullName evidence="2">Putative DNA-binding protein</fullName>
    </submittedName>
</protein>
<dbReference type="InterPro" id="IPR007421">
    <property type="entry name" value="Schlafen_AlbA_2_dom"/>
</dbReference>
<dbReference type="Proteomes" id="UP000249610">
    <property type="component" value="Unassembled WGS sequence"/>
</dbReference>
<reference evidence="2 3" key="1">
    <citation type="submission" date="2018-06" db="EMBL/GenBank/DDBJ databases">
        <title>Genomic Encyclopedia of Archaeal and Bacterial Type Strains, Phase II (KMG-II): from individual species to whole genera.</title>
        <authorList>
            <person name="Goeker M."/>
        </authorList>
    </citation>
    <scope>NUCLEOTIDE SEQUENCE [LARGE SCALE GENOMIC DNA]</scope>
    <source>
        <strain evidence="2 3">DSM 23446</strain>
    </source>
</reference>
<keyword evidence="3" id="KW-1185">Reference proteome</keyword>
<dbReference type="Pfam" id="PF04326">
    <property type="entry name" value="SLFN_AlbA_2"/>
    <property type="match status" value="1"/>
</dbReference>
<gene>
    <name evidence="2" type="ORF">LV83_03282</name>
</gene>
<accession>A0A327PA50</accession>
<dbReference type="GO" id="GO:0003677">
    <property type="term" value="F:DNA binding"/>
    <property type="evidence" value="ECO:0007669"/>
    <property type="project" value="UniProtKB-KW"/>
</dbReference>